<dbReference type="PANTHER" id="PTHR33546:SF1">
    <property type="entry name" value="LARGE, MULTIFUNCTIONAL SECRETED PROTEIN"/>
    <property type="match status" value="1"/>
</dbReference>
<dbReference type="PANTHER" id="PTHR33546">
    <property type="entry name" value="LARGE, MULTIFUNCTIONAL SECRETED PROTEIN-RELATED"/>
    <property type="match status" value="1"/>
</dbReference>
<dbReference type="Pfam" id="PF13442">
    <property type="entry name" value="Cytochrome_CBB3"/>
    <property type="match status" value="1"/>
</dbReference>
<dbReference type="EMBL" id="CP001848">
    <property type="protein sequence ID" value="ADB18904.1"/>
    <property type="molecule type" value="Genomic_DNA"/>
</dbReference>
<dbReference type="SUPFAM" id="SSF63829">
    <property type="entry name" value="Calcium-dependent phosphotriesterase"/>
    <property type="match status" value="1"/>
</dbReference>
<evidence type="ECO:0000313" key="8">
    <source>
        <dbReference type="EMBL" id="ADB18904.1"/>
    </source>
</evidence>
<evidence type="ECO:0000256" key="1">
    <source>
        <dbReference type="ARBA" id="ARBA00022617"/>
    </source>
</evidence>
<dbReference type="NCBIfam" id="TIGR02603">
    <property type="entry name" value="CxxCH_TIGR02603"/>
    <property type="match status" value="1"/>
</dbReference>
<accession>D2R455</accession>
<feature type="domain" description="Cytochrome c" evidence="7">
    <location>
        <begin position="244"/>
        <end position="323"/>
    </location>
</feature>
<dbReference type="GO" id="GO:0046872">
    <property type="term" value="F:metal ion binding"/>
    <property type="evidence" value="ECO:0007669"/>
    <property type="project" value="UniProtKB-KW"/>
</dbReference>
<keyword evidence="3 4" id="KW-0408">Iron</keyword>
<evidence type="ECO:0000259" key="6">
    <source>
        <dbReference type="PROSITE" id="PS50025"/>
    </source>
</evidence>
<protein>
    <submittedName>
        <fullName evidence="8">Heme-binding protein</fullName>
    </submittedName>
</protein>
<dbReference type="Gene3D" id="2.120.10.30">
    <property type="entry name" value="TolB, C-terminal domain"/>
    <property type="match status" value="1"/>
</dbReference>
<gene>
    <name evidence="8" type="ordered locus">Psta_4256</name>
</gene>
<evidence type="ECO:0000256" key="4">
    <source>
        <dbReference type="PROSITE-ProRule" id="PRU00433"/>
    </source>
</evidence>
<feature type="domain" description="Cytochrome c" evidence="7">
    <location>
        <begin position="63"/>
        <end position="204"/>
    </location>
</feature>
<organism evidence="8 9">
    <name type="scientific">Pirellula staleyi (strain ATCC 27377 / DSM 6068 / ICPB 4128)</name>
    <name type="common">Pirella staleyi</name>
    <dbReference type="NCBI Taxonomy" id="530564"/>
    <lineage>
        <taxon>Bacteria</taxon>
        <taxon>Pseudomonadati</taxon>
        <taxon>Planctomycetota</taxon>
        <taxon>Planctomycetia</taxon>
        <taxon>Pirellulales</taxon>
        <taxon>Pirellulaceae</taxon>
        <taxon>Pirellula</taxon>
    </lineage>
</organism>
<dbReference type="InterPro" id="IPR013320">
    <property type="entry name" value="ConA-like_dom_sf"/>
</dbReference>
<reference evidence="8 9" key="1">
    <citation type="journal article" date="2009" name="Stand. Genomic Sci.">
        <title>Complete genome sequence of Pirellula staleyi type strain (ATCC 27377).</title>
        <authorList>
            <person name="Clum A."/>
            <person name="Tindall B.J."/>
            <person name="Sikorski J."/>
            <person name="Ivanova N."/>
            <person name="Mavrommatis K."/>
            <person name="Lucas S."/>
            <person name="Glavina del Rio T."/>
            <person name="Nolan M."/>
            <person name="Chen F."/>
            <person name="Tice H."/>
            <person name="Pitluck S."/>
            <person name="Cheng J.F."/>
            <person name="Chertkov O."/>
            <person name="Brettin T."/>
            <person name="Han C."/>
            <person name="Detter J.C."/>
            <person name="Kuske C."/>
            <person name="Bruce D."/>
            <person name="Goodwin L."/>
            <person name="Ovchinikova G."/>
            <person name="Pati A."/>
            <person name="Mikhailova N."/>
            <person name="Chen A."/>
            <person name="Palaniappan K."/>
            <person name="Land M."/>
            <person name="Hauser L."/>
            <person name="Chang Y.J."/>
            <person name="Jeffries C.D."/>
            <person name="Chain P."/>
            <person name="Rohde M."/>
            <person name="Goker M."/>
            <person name="Bristow J."/>
            <person name="Eisen J.A."/>
            <person name="Markowitz V."/>
            <person name="Hugenholtz P."/>
            <person name="Kyrpides N.C."/>
            <person name="Klenk H.P."/>
            <person name="Lapidus A."/>
        </authorList>
    </citation>
    <scope>NUCLEOTIDE SEQUENCE [LARGE SCALE GENOMIC DNA]</scope>
    <source>
        <strain evidence="9">ATCC 27377 / DSM 6068 / ICPB 4128</strain>
    </source>
</reference>
<dbReference type="PROSITE" id="PS51007">
    <property type="entry name" value="CYTC"/>
    <property type="match status" value="2"/>
</dbReference>
<dbReference type="GO" id="GO:0009055">
    <property type="term" value="F:electron transfer activity"/>
    <property type="evidence" value="ECO:0007669"/>
    <property type="project" value="InterPro"/>
</dbReference>
<dbReference type="SMART" id="SM00282">
    <property type="entry name" value="LamG"/>
    <property type="match status" value="1"/>
</dbReference>
<dbReference type="Pfam" id="PF20601">
    <property type="entry name" value="DUF6797"/>
    <property type="match status" value="1"/>
</dbReference>
<dbReference type="CDD" id="cd00110">
    <property type="entry name" value="LamG"/>
    <property type="match status" value="1"/>
</dbReference>
<dbReference type="InterPro" id="IPR009056">
    <property type="entry name" value="Cyt_c-like_dom"/>
</dbReference>
<feature type="domain" description="Laminin G" evidence="6">
    <location>
        <begin position="580"/>
        <end position="754"/>
    </location>
</feature>
<dbReference type="SUPFAM" id="SSF46626">
    <property type="entry name" value="Cytochrome c"/>
    <property type="match status" value="2"/>
</dbReference>
<dbReference type="PROSITE" id="PS50025">
    <property type="entry name" value="LAM_G_DOMAIN"/>
    <property type="match status" value="1"/>
</dbReference>
<keyword evidence="9" id="KW-1185">Reference proteome</keyword>
<dbReference type="SUPFAM" id="SSF49899">
    <property type="entry name" value="Concanavalin A-like lectins/glucanases"/>
    <property type="match status" value="1"/>
</dbReference>
<name>D2R455_PIRSD</name>
<dbReference type="InterPro" id="IPR046476">
    <property type="entry name" value="DUF6797"/>
</dbReference>
<dbReference type="eggNOG" id="COG2010">
    <property type="taxonomic scope" value="Bacteria"/>
</dbReference>
<dbReference type="HOGENOM" id="CLU_285887_0_0_0"/>
<feature type="region of interest" description="Disordered" evidence="5">
    <location>
        <begin position="461"/>
        <end position="480"/>
    </location>
</feature>
<evidence type="ECO:0000256" key="5">
    <source>
        <dbReference type="SAM" id="MobiDB-lite"/>
    </source>
</evidence>
<feature type="compositionally biased region" description="Basic and acidic residues" evidence="5">
    <location>
        <begin position="469"/>
        <end position="480"/>
    </location>
</feature>
<evidence type="ECO:0000256" key="2">
    <source>
        <dbReference type="ARBA" id="ARBA00022723"/>
    </source>
</evidence>
<dbReference type="Pfam" id="PF13385">
    <property type="entry name" value="Laminin_G_3"/>
    <property type="match status" value="1"/>
</dbReference>
<dbReference type="STRING" id="530564.Psta_4256"/>
<dbReference type="InterPro" id="IPR036909">
    <property type="entry name" value="Cyt_c-like_dom_sf"/>
</dbReference>
<proteinExistence type="predicted"/>
<dbReference type="InterPro" id="IPR013427">
    <property type="entry name" value="Haem-bd_dom_put"/>
</dbReference>
<dbReference type="OrthoDB" id="219211at2"/>
<dbReference type="KEGG" id="psl:Psta_4256"/>
<dbReference type="Gene3D" id="1.10.760.10">
    <property type="entry name" value="Cytochrome c-like domain"/>
    <property type="match status" value="2"/>
</dbReference>
<evidence type="ECO:0000256" key="3">
    <source>
        <dbReference type="ARBA" id="ARBA00023004"/>
    </source>
</evidence>
<dbReference type="Gene3D" id="2.60.120.200">
    <property type="match status" value="1"/>
</dbReference>
<dbReference type="InterPro" id="IPR001791">
    <property type="entry name" value="Laminin_G"/>
</dbReference>
<evidence type="ECO:0000313" key="9">
    <source>
        <dbReference type="Proteomes" id="UP000001887"/>
    </source>
</evidence>
<keyword evidence="2 4" id="KW-0479">Metal-binding</keyword>
<dbReference type="GO" id="GO:0020037">
    <property type="term" value="F:heme binding"/>
    <property type="evidence" value="ECO:0007669"/>
    <property type="project" value="InterPro"/>
</dbReference>
<dbReference type="eggNOG" id="COG3474">
    <property type="taxonomic scope" value="Bacteria"/>
</dbReference>
<dbReference type="Proteomes" id="UP000001887">
    <property type="component" value="Chromosome"/>
</dbReference>
<dbReference type="InterPro" id="IPR011042">
    <property type="entry name" value="6-blade_b-propeller_TolB-like"/>
</dbReference>
<evidence type="ECO:0000259" key="7">
    <source>
        <dbReference type="PROSITE" id="PS51007"/>
    </source>
</evidence>
<sequence precursor="true">MNCTQVSSIQAISFFISRTALRCSIWSLIALGWMTATSGAQTLEDDLRQVPAADLAAQAKLEGDAIRGAVLFFQQHMACSKCHAVGNGAPNSLGPDLAALGREVTDESLVESVLLPSKVIRKGFESVTVVTADGRSRTALLVERTAEKLVVRDVTPGSEPLTIDIEEIDQLKVNKASIMPAGQVNQLNSRQQFLDLIRYLMEIRDGGAARAKQLQPAASLLTFTLPEYEQHLDHAALISNWNGDSLKRGEAIYQRVCANCHGTKERPGSLPTSLRFAEGKFKNGSDPLSMYRTLTHGFGLMAPQTWMVPVQKYDVVHYIRETYLRPHNPSQLVTVDPSYLSRLPKGDTLGPEPSKIVPWSAMDYGPSLTHTFEIPGLAHNIAYKGIAIRLDPGAGGVSRGRHWMMFDTDTLRAAAAWNGSGNADDNFIDWQGIQFNGAHGVHPRIVGQTAFVNSTGPGWGSPESGSFVDDQRVEGRDGKRYGPLPRSWGKYRGLYHHGQDVVLSYTIGTTEVLESPRLLPRESAAPLLLRTFNIGPRDRDLFLQVAEHPASEAVTTFVEGTDQSVVLFAPPMPEASAPRDQRVTFDGNTYLEVADGKAFDLTTKDFTIAARIKTKTDGTLFSLCEAGPKWTPDGQSFFLRGGRLTFDIGWVGAVSAKSKVDDNQWHDVALTWQQSERRVRFYVDGKLDGEGELAAKGPLENSRVRIGFTTPDFPRPATFFQGEIAEVRFYQRQLTEELTSATKPRDDDKSVVGAWKLSDAAGEKIADASTGGRDAVVRRGLSPVESSAAPLLAGLAPRGTPLTWTAEDGRLRLKIPAGNAPLRFTLWLPSDSAAAGNVAKNVANTTAPSWADQPIPEADRDLAPLTRGGAPRWPQKLETEAILGAGTGPFAADVLTAPESNPWLAQTRFTGLDFFPDGRIAVCSWDGDVWLVEPSASPAAEDQATTSKLRWQRIASGMYQPLGLKIVEGKIYVTCRDQLAVLHDLNDDGEIDFYESLNNDHQVTEHFHEFAMGLQTDAAGNFYYAKSGCHGKAAVVPHHGTLLRVSKDGSRTEILATGFRAANGVCLNPDGSFVVTDQEGFWNPKNRINWVTVDPKGKPKFYGNMLGYHDVTDSSDAAMVPPLCWITNAFDRSPAELLWVESDRWGPLKGSLLNLSYGYGKVFLVPHENVGGMMQGGMIELPVPLFPTGVMRGRFHPTDGQLYLCGMFAWAGNATSPGGLYRLRATGNAMHLPVELHATKAGLKLTFTEPLDPAALDVKSMQIKTWSLKRTAGYGSPHLNEQPLEVRSAKLSADGKTLTLDVEKLQPTWCMEIKYDLRAASGTPVQGTIHNTIHALAD</sequence>
<dbReference type="eggNOG" id="COG2133">
    <property type="taxonomic scope" value="Bacteria"/>
</dbReference>
<keyword evidence="1 4" id="KW-0349">Heme</keyword>